<organism evidence="1 2">
    <name type="scientific">Pleurodeles waltl</name>
    <name type="common">Iberian ribbed newt</name>
    <dbReference type="NCBI Taxonomy" id="8319"/>
    <lineage>
        <taxon>Eukaryota</taxon>
        <taxon>Metazoa</taxon>
        <taxon>Chordata</taxon>
        <taxon>Craniata</taxon>
        <taxon>Vertebrata</taxon>
        <taxon>Euteleostomi</taxon>
        <taxon>Amphibia</taxon>
        <taxon>Batrachia</taxon>
        <taxon>Caudata</taxon>
        <taxon>Salamandroidea</taxon>
        <taxon>Salamandridae</taxon>
        <taxon>Pleurodelinae</taxon>
        <taxon>Pleurodeles</taxon>
    </lineage>
</organism>
<keyword evidence="2" id="KW-1185">Reference proteome</keyword>
<protein>
    <submittedName>
        <fullName evidence="1">Uncharacterized protein</fullName>
    </submittedName>
</protein>
<accession>A0AAV7KYL5</accession>
<proteinExistence type="predicted"/>
<dbReference type="EMBL" id="JANPWB010000016">
    <property type="protein sequence ID" value="KAJ1081253.1"/>
    <property type="molecule type" value="Genomic_DNA"/>
</dbReference>
<sequence length="102" mass="10748">MEVRGGAEPAPEDARITRCFLPLRGIPKLGAVVPGGDVEDRGGEKPAPEDTRIAHCFLPLLGIPKLGAGGRHAWIVGVCGGLIKSCFPEDFHLPTIPSKDQA</sequence>
<gene>
    <name evidence="1" type="ORF">NDU88_001436</name>
</gene>
<evidence type="ECO:0000313" key="1">
    <source>
        <dbReference type="EMBL" id="KAJ1081253.1"/>
    </source>
</evidence>
<evidence type="ECO:0000313" key="2">
    <source>
        <dbReference type="Proteomes" id="UP001066276"/>
    </source>
</evidence>
<comment type="caution">
    <text evidence="1">The sequence shown here is derived from an EMBL/GenBank/DDBJ whole genome shotgun (WGS) entry which is preliminary data.</text>
</comment>
<reference evidence="1" key="1">
    <citation type="journal article" date="2022" name="bioRxiv">
        <title>Sequencing and chromosome-scale assembly of the giantPleurodeles waltlgenome.</title>
        <authorList>
            <person name="Brown T."/>
            <person name="Elewa A."/>
            <person name="Iarovenko S."/>
            <person name="Subramanian E."/>
            <person name="Araus A.J."/>
            <person name="Petzold A."/>
            <person name="Susuki M."/>
            <person name="Suzuki K.-i.T."/>
            <person name="Hayashi T."/>
            <person name="Toyoda A."/>
            <person name="Oliveira C."/>
            <person name="Osipova E."/>
            <person name="Leigh N.D."/>
            <person name="Simon A."/>
            <person name="Yun M.H."/>
        </authorList>
    </citation>
    <scope>NUCLEOTIDE SEQUENCE</scope>
    <source>
        <strain evidence="1">20211129_DDA</strain>
        <tissue evidence="1">Liver</tissue>
    </source>
</reference>
<dbReference type="Proteomes" id="UP001066276">
    <property type="component" value="Chromosome 12"/>
</dbReference>
<name>A0AAV7KYL5_PLEWA</name>
<dbReference type="AlphaFoldDB" id="A0AAV7KYL5"/>